<dbReference type="EMBL" id="AP009389">
    <property type="protein sequence ID" value="BAF60791.1"/>
    <property type="molecule type" value="Genomic_DNA"/>
</dbReference>
<dbReference type="InterPro" id="IPR003786">
    <property type="entry name" value="FdhD"/>
</dbReference>
<reference evidence="5" key="1">
    <citation type="journal article" date="2008" name="Genome Res.">
        <title>The genome of Pelotomaculum thermopropionicum reveals niche-associated evolution in anaerobic microbiota.</title>
        <authorList>
            <person name="Kosaka T."/>
            <person name="Kato S."/>
            <person name="Shimoyama T."/>
            <person name="Ishii S."/>
            <person name="Abe T."/>
            <person name="Watanabe K."/>
        </authorList>
    </citation>
    <scope>NUCLEOTIDE SEQUENCE [LARGE SCALE GENOMIC DNA]</scope>
    <source>
        <strain evidence="5">DSM 13744 / JCM 10971 / SI</strain>
    </source>
</reference>
<sequence>MPEKPGQKDSKRVILPVTLYRDGRFAAGSDTLVRETPVTLFLNDEEFVTLVCSPGELKELAVGFLCSEGVLQRREDLKSIVINEDDGLIWVETARPSQSEEMFLKRFITTCCGRGRASFYFINDARGVSPVTSGLTATPGQIFFLSGQLEEKSALFRETGGAHSAALCTTESVVCFYEDIGRHNAVDKIFGRCFLEGIPFADKILVFSGRISSEILIKVAKMGIPVIVSRSAPTELAVKLADELGITVVGFAREDRLNVYTHPGRVGDQKSTGPS</sequence>
<dbReference type="AlphaFoldDB" id="A5CYX7"/>
<organism evidence="4 5">
    <name type="scientific">Pelotomaculum thermopropionicum (strain DSM 13744 / JCM 10971 / SI)</name>
    <dbReference type="NCBI Taxonomy" id="370438"/>
    <lineage>
        <taxon>Bacteria</taxon>
        <taxon>Bacillati</taxon>
        <taxon>Bacillota</taxon>
        <taxon>Clostridia</taxon>
        <taxon>Eubacteriales</taxon>
        <taxon>Desulfotomaculaceae</taxon>
        <taxon>Pelotomaculum</taxon>
    </lineage>
</organism>
<comment type="subcellular location">
    <subcellularLocation>
        <location evidence="3">Cytoplasm</location>
    </subcellularLocation>
</comment>
<evidence type="ECO:0000256" key="1">
    <source>
        <dbReference type="ARBA" id="ARBA00022490"/>
    </source>
</evidence>
<keyword evidence="1 3" id="KW-0963">Cytoplasm</keyword>
<evidence type="ECO:0000256" key="3">
    <source>
        <dbReference type="HAMAP-Rule" id="MF_00187"/>
    </source>
</evidence>
<keyword evidence="2 3" id="KW-0501">Molybdenum cofactor biosynthesis</keyword>
<feature type="active site" description="Cysteine persulfide intermediate" evidence="3">
    <location>
        <position position="112"/>
    </location>
</feature>
<evidence type="ECO:0000256" key="2">
    <source>
        <dbReference type="ARBA" id="ARBA00023150"/>
    </source>
</evidence>
<dbReference type="HOGENOM" id="CLU_056887_4_1_9"/>
<comment type="function">
    <text evidence="3">Required for formate dehydrogenase (FDH) activity. Acts as a sulfur carrier protein that transfers sulfur from IscS to the molybdenum cofactor prior to its insertion into FDH.</text>
</comment>
<evidence type="ECO:0000313" key="4">
    <source>
        <dbReference type="EMBL" id="BAF60791.1"/>
    </source>
</evidence>
<dbReference type="Pfam" id="PF02634">
    <property type="entry name" value="FdhD-NarQ"/>
    <property type="match status" value="1"/>
</dbReference>
<dbReference type="PANTHER" id="PTHR30592">
    <property type="entry name" value="FORMATE DEHYDROGENASE"/>
    <property type="match status" value="1"/>
</dbReference>
<dbReference type="HAMAP" id="MF_00187">
    <property type="entry name" value="FdhD"/>
    <property type="match status" value="1"/>
</dbReference>
<evidence type="ECO:0000313" key="5">
    <source>
        <dbReference type="Proteomes" id="UP000006556"/>
    </source>
</evidence>
<proteinExistence type="inferred from homology"/>
<dbReference type="NCBIfam" id="TIGR00129">
    <property type="entry name" value="fdhD_narQ"/>
    <property type="match status" value="1"/>
</dbReference>
<gene>
    <name evidence="4" type="primary">FdhD</name>
    <name evidence="3" type="synonym">fdhD</name>
    <name evidence="4" type="ordered locus">PTH_2610</name>
</gene>
<dbReference type="GO" id="GO:0016783">
    <property type="term" value="F:sulfurtransferase activity"/>
    <property type="evidence" value="ECO:0007669"/>
    <property type="project" value="InterPro"/>
</dbReference>
<dbReference type="KEGG" id="pth:PTH_2610"/>
<dbReference type="Gene3D" id="3.10.20.10">
    <property type="match status" value="1"/>
</dbReference>
<dbReference type="SUPFAM" id="SSF53927">
    <property type="entry name" value="Cytidine deaminase-like"/>
    <property type="match status" value="1"/>
</dbReference>
<dbReference type="InterPro" id="IPR016193">
    <property type="entry name" value="Cytidine_deaminase-like"/>
</dbReference>
<dbReference type="GO" id="GO:0006777">
    <property type="term" value="P:Mo-molybdopterin cofactor biosynthetic process"/>
    <property type="evidence" value="ECO:0007669"/>
    <property type="project" value="UniProtKB-UniRule"/>
</dbReference>
<keyword evidence="5" id="KW-1185">Reference proteome</keyword>
<dbReference type="PIRSF" id="PIRSF015626">
    <property type="entry name" value="FdhD"/>
    <property type="match status" value="1"/>
</dbReference>
<dbReference type="GO" id="GO:0097163">
    <property type="term" value="F:sulfur carrier activity"/>
    <property type="evidence" value="ECO:0007669"/>
    <property type="project" value="UniProtKB-UniRule"/>
</dbReference>
<dbReference type="PANTHER" id="PTHR30592:SF1">
    <property type="entry name" value="SULFUR CARRIER PROTEIN FDHD"/>
    <property type="match status" value="1"/>
</dbReference>
<dbReference type="eggNOG" id="COG1526">
    <property type="taxonomic scope" value="Bacteria"/>
</dbReference>
<dbReference type="STRING" id="370438.PTH_2610"/>
<dbReference type="Proteomes" id="UP000006556">
    <property type="component" value="Chromosome"/>
</dbReference>
<dbReference type="Gene3D" id="3.40.140.10">
    <property type="entry name" value="Cytidine Deaminase, domain 2"/>
    <property type="match status" value="1"/>
</dbReference>
<comment type="similarity">
    <text evidence="3">Belongs to the FdhD family.</text>
</comment>
<accession>A5CYX7</accession>
<name>A5CYX7_PELTS</name>
<dbReference type="GO" id="GO:0005737">
    <property type="term" value="C:cytoplasm"/>
    <property type="evidence" value="ECO:0007669"/>
    <property type="project" value="UniProtKB-SubCell"/>
</dbReference>
<feature type="binding site" evidence="3">
    <location>
        <begin position="251"/>
        <end position="256"/>
    </location>
    <ligand>
        <name>Mo-bis(molybdopterin guanine dinucleotide)</name>
        <dbReference type="ChEBI" id="CHEBI:60539"/>
    </ligand>
</feature>
<protein>
    <recommendedName>
        <fullName evidence="3">Sulfur carrier protein FdhD</fullName>
    </recommendedName>
</protein>